<gene>
    <name evidence="2" type="ORF">HK097_010406</name>
</gene>
<dbReference type="Proteomes" id="UP001212841">
    <property type="component" value="Unassembled WGS sequence"/>
</dbReference>
<comment type="caution">
    <text evidence="2">The sequence shown here is derived from an EMBL/GenBank/DDBJ whole genome shotgun (WGS) entry which is preliminary data.</text>
</comment>
<proteinExistence type="predicted"/>
<dbReference type="EMBL" id="JADGJD010000077">
    <property type="protein sequence ID" value="KAJ3055452.1"/>
    <property type="molecule type" value="Genomic_DNA"/>
</dbReference>
<organism evidence="2 3">
    <name type="scientific">Rhizophlyctis rosea</name>
    <dbReference type="NCBI Taxonomy" id="64517"/>
    <lineage>
        <taxon>Eukaryota</taxon>
        <taxon>Fungi</taxon>
        <taxon>Fungi incertae sedis</taxon>
        <taxon>Chytridiomycota</taxon>
        <taxon>Chytridiomycota incertae sedis</taxon>
        <taxon>Chytridiomycetes</taxon>
        <taxon>Rhizophlyctidales</taxon>
        <taxon>Rhizophlyctidaceae</taxon>
        <taxon>Rhizophlyctis</taxon>
    </lineage>
</organism>
<name>A0AAD5SKC7_9FUNG</name>
<dbReference type="AlphaFoldDB" id="A0AAD5SKC7"/>
<feature type="compositionally biased region" description="Polar residues" evidence="1">
    <location>
        <begin position="22"/>
        <end position="55"/>
    </location>
</feature>
<accession>A0AAD5SKC7</accession>
<protein>
    <submittedName>
        <fullName evidence="2">Uncharacterized protein</fullName>
    </submittedName>
</protein>
<evidence type="ECO:0000313" key="2">
    <source>
        <dbReference type="EMBL" id="KAJ3055452.1"/>
    </source>
</evidence>
<feature type="region of interest" description="Disordered" evidence="1">
    <location>
        <begin position="1"/>
        <end position="62"/>
    </location>
</feature>
<evidence type="ECO:0000256" key="1">
    <source>
        <dbReference type="SAM" id="MobiDB-lite"/>
    </source>
</evidence>
<keyword evidence="3" id="KW-1185">Reference proteome</keyword>
<reference evidence="2" key="1">
    <citation type="submission" date="2020-05" db="EMBL/GenBank/DDBJ databases">
        <title>Phylogenomic resolution of chytrid fungi.</title>
        <authorList>
            <person name="Stajich J.E."/>
            <person name="Amses K."/>
            <person name="Simmons R."/>
            <person name="Seto K."/>
            <person name="Myers J."/>
            <person name="Bonds A."/>
            <person name="Quandt C.A."/>
            <person name="Barry K."/>
            <person name="Liu P."/>
            <person name="Grigoriev I."/>
            <person name="Longcore J.E."/>
            <person name="James T.Y."/>
        </authorList>
    </citation>
    <scope>NUCLEOTIDE SEQUENCE</scope>
    <source>
        <strain evidence="2">JEL0318</strain>
    </source>
</reference>
<evidence type="ECO:0000313" key="3">
    <source>
        <dbReference type="Proteomes" id="UP001212841"/>
    </source>
</evidence>
<feature type="region of interest" description="Disordered" evidence="1">
    <location>
        <begin position="468"/>
        <end position="503"/>
    </location>
</feature>
<sequence length="503" mass="53958">MANRREIHAWEPSTPKTHAWEQVQQSDTQMMDASSPDAQASQGSTALTSKKNPNQPRKDTKVQQAFDVSAFKEKTRPNAAWQEIRFDSPPLSVLGRGASTPILPTATTANAAEPTSVAGGPLAQLDPALLKMLPQDIKRFAVKHPDQVVIDGHYIVVARNLPKAVRRITSIPQSMTEKLRGHSYSDAMEILQTTTDEDLDAVKSVPSTAQGMTYADEVAAMQVASAGQGRSIDSMDVEAEEKPPEVSATYHADVAELQKRHGPLLATKTPDQAAGVMVTEDGELAIDLRIDTRALSQQPVADQQPMPPMASQWYAAPAISAPDLFAARISRECDVWAARAKMARQNSQREWDQLLDLIPQQSSMTGAPVRELKRIVEERIGLYLPPPPSVKEAVKGYHDALAATAAESSPQSGMPYGATAGPFGPYRVPFSQPLGPPVNYGPPDSKATFAYSTPHASVFSNPTNVAARPPIGATGSNAPMAQGPAASGARPAVPQAVGPFRYQ</sequence>